<keyword evidence="4" id="KW-0804">Transcription</keyword>
<keyword evidence="8" id="KW-1185">Reference proteome</keyword>
<dbReference type="InterPro" id="IPR013249">
    <property type="entry name" value="RNA_pol_sigma70_r4_t2"/>
</dbReference>
<dbReference type="AlphaFoldDB" id="A0A3E1NVX5"/>
<evidence type="ECO:0000256" key="1">
    <source>
        <dbReference type="ARBA" id="ARBA00010641"/>
    </source>
</evidence>
<dbReference type="GO" id="GO:0006352">
    <property type="term" value="P:DNA-templated transcription initiation"/>
    <property type="evidence" value="ECO:0007669"/>
    <property type="project" value="InterPro"/>
</dbReference>
<evidence type="ECO:0000313" key="8">
    <source>
        <dbReference type="Proteomes" id="UP000261174"/>
    </source>
</evidence>
<dbReference type="Pfam" id="PF04542">
    <property type="entry name" value="Sigma70_r2"/>
    <property type="match status" value="1"/>
</dbReference>
<dbReference type="GO" id="GO:0003677">
    <property type="term" value="F:DNA binding"/>
    <property type="evidence" value="ECO:0007669"/>
    <property type="project" value="InterPro"/>
</dbReference>
<comment type="similarity">
    <text evidence="1">Belongs to the sigma-70 factor family. ECF subfamily.</text>
</comment>
<keyword evidence="2" id="KW-0805">Transcription regulation</keyword>
<dbReference type="InterPro" id="IPR007627">
    <property type="entry name" value="RNA_pol_sigma70_r2"/>
</dbReference>
<dbReference type="NCBIfam" id="TIGR02985">
    <property type="entry name" value="Sig70_bacteroi1"/>
    <property type="match status" value="1"/>
</dbReference>
<evidence type="ECO:0000259" key="6">
    <source>
        <dbReference type="Pfam" id="PF08281"/>
    </source>
</evidence>
<proteinExistence type="inferred from homology"/>
<name>A0A3E1NVX5_9BACT</name>
<gene>
    <name evidence="7" type="ORF">DXN04_25050</name>
</gene>
<dbReference type="PANTHER" id="PTHR43133">
    <property type="entry name" value="RNA POLYMERASE ECF-TYPE SIGMA FACTO"/>
    <property type="match status" value="1"/>
</dbReference>
<dbReference type="Proteomes" id="UP000261174">
    <property type="component" value="Unassembled WGS sequence"/>
</dbReference>
<feature type="domain" description="RNA polymerase sigma-70 region 2" evidence="5">
    <location>
        <begin position="31"/>
        <end position="95"/>
    </location>
</feature>
<keyword evidence="3" id="KW-0731">Sigma factor</keyword>
<evidence type="ECO:0000259" key="5">
    <source>
        <dbReference type="Pfam" id="PF04542"/>
    </source>
</evidence>
<dbReference type="InterPro" id="IPR014284">
    <property type="entry name" value="RNA_pol_sigma-70_dom"/>
</dbReference>
<evidence type="ECO:0000256" key="2">
    <source>
        <dbReference type="ARBA" id="ARBA00023015"/>
    </source>
</evidence>
<dbReference type="PANTHER" id="PTHR43133:SF46">
    <property type="entry name" value="RNA POLYMERASE SIGMA-70 FACTOR ECF SUBFAMILY"/>
    <property type="match status" value="1"/>
</dbReference>
<dbReference type="InterPro" id="IPR013324">
    <property type="entry name" value="RNA_pol_sigma_r3/r4-like"/>
</dbReference>
<dbReference type="EMBL" id="QTJV01000010">
    <property type="protein sequence ID" value="RFM32057.1"/>
    <property type="molecule type" value="Genomic_DNA"/>
</dbReference>
<comment type="caution">
    <text evidence="7">The sequence shown here is derived from an EMBL/GenBank/DDBJ whole genome shotgun (WGS) entry which is preliminary data.</text>
</comment>
<dbReference type="InterPro" id="IPR014327">
    <property type="entry name" value="RNA_pol_sigma70_bacteroid"/>
</dbReference>
<reference evidence="7 8" key="1">
    <citation type="submission" date="2018-08" db="EMBL/GenBank/DDBJ databases">
        <title>Chitinophaga sp. K20C18050901, a novel bacterium isolated from forest soil.</title>
        <authorList>
            <person name="Wang C."/>
        </authorList>
    </citation>
    <scope>NUCLEOTIDE SEQUENCE [LARGE SCALE GENOMIC DNA]</scope>
    <source>
        <strain evidence="7 8">K20C18050901</strain>
    </source>
</reference>
<sequence>MFQKKQPLDAAIDKDLLLLIAQGNEAAFRLLFNAYLPKLTGYLNPIIKFPAVAEEVAMDVLTKIWLARDMLPQVQNIDAFFFRIARNKAIDYLRSVANKPEIQDETWIHSQELTESEMADYQLCQREFNAALMNAINMLSPQRKKIFLLSREGGMTHEQISKLTGLSKATINNHLTDAQKFLRAHLLQQVDIITLLIFLHKIH</sequence>
<evidence type="ECO:0000256" key="4">
    <source>
        <dbReference type="ARBA" id="ARBA00023163"/>
    </source>
</evidence>
<evidence type="ECO:0000256" key="3">
    <source>
        <dbReference type="ARBA" id="ARBA00023082"/>
    </source>
</evidence>
<dbReference type="SUPFAM" id="SSF88946">
    <property type="entry name" value="Sigma2 domain of RNA polymerase sigma factors"/>
    <property type="match status" value="1"/>
</dbReference>
<dbReference type="Pfam" id="PF08281">
    <property type="entry name" value="Sigma70_r4_2"/>
    <property type="match status" value="1"/>
</dbReference>
<feature type="domain" description="RNA polymerase sigma factor 70 region 4 type 2" evidence="6">
    <location>
        <begin position="131"/>
        <end position="178"/>
    </location>
</feature>
<organism evidence="7 8">
    <name type="scientific">Chitinophaga silvisoli</name>
    <dbReference type="NCBI Taxonomy" id="2291814"/>
    <lineage>
        <taxon>Bacteria</taxon>
        <taxon>Pseudomonadati</taxon>
        <taxon>Bacteroidota</taxon>
        <taxon>Chitinophagia</taxon>
        <taxon>Chitinophagales</taxon>
        <taxon>Chitinophagaceae</taxon>
        <taxon>Chitinophaga</taxon>
    </lineage>
</organism>
<dbReference type="InterPro" id="IPR039425">
    <property type="entry name" value="RNA_pol_sigma-70-like"/>
</dbReference>
<evidence type="ECO:0000313" key="7">
    <source>
        <dbReference type="EMBL" id="RFM32057.1"/>
    </source>
</evidence>
<dbReference type="NCBIfam" id="TIGR02937">
    <property type="entry name" value="sigma70-ECF"/>
    <property type="match status" value="1"/>
</dbReference>
<dbReference type="InterPro" id="IPR013325">
    <property type="entry name" value="RNA_pol_sigma_r2"/>
</dbReference>
<dbReference type="InterPro" id="IPR036388">
    <property type="entry name" value="WH-like_DNA-bd_sf"/>
</dbReference>
<dbReference type="GO" id="GO:0016987">
    <property type="term" value="F:sigma factor activity"/>
    <property type="evidence" value="ECO:0007669"/>
    <property type="project" value="UniProtKB-KW"/>
</dbReference>
<dbReference type="Gene3D" id="1.10.1740.10">
    <property type="match status" value="1"/>
</dbReference>
<dbReference type="Gene3D" id="1.10.10.10">
    <property type="entry name" value="Winged helix-like DNA-binding domain superfamily/Winged helix DNA-binding domain"/>
    <property type="match status" value="1"/>
</dbReference>
<dbReference type="SUPFAM" id="SSF88659">
    <property type="entry name" value="Sigma3 and sigma4 domains of RNA polymerase sigma factors"/>
    <property type="match status" value="1"/>
</dbReference>
<protein>
    <submittedName>
        <fullName evidence="7">RNA polymerase sigma-70 factor</fullName>
    </submittedName>
</protein>
<accession>A0A3E1NVX5</accession>